<proteinExistence type="predicted"/>
<dbReference type="PROSITE" id="PS50943">
    <property type="entry name" value="HTH_CROC1"/>
    <property type="match status" value="1"/>
</dbReference>
<evidence type="ECO:0000259" key="1">
    <source>
        <dbReference type="PROSITE" id="PS50943"/>
    </source>
</evidence>
<dbReference type="CDD" id="cd00093">
    <property type="entry name" value="HTH_XRE"/>
    <property type="match status" value="1"/>
</dbReference>
<sequence>MAMAYGQWLREQRKKAGMTQEELARAATMTRTHIAHIEAGRRWPSEEDARRLDAALNTGDVLTSFLPTGKGAPVADHFETARQLEQQATVIREFALSYVPGILQTEAYTHAVLRSAYPPLSRTDRDLRVVTRMERAGLLANETTPIIWVLLDEGVLRRPIGGPEVMAVQLAHVAALVETERIRLHILPFAVGMHPLLHSMLSLMWFEDQPPAAYVEALYTGKLHDSPAMVQRMQAAYDAALGDALPMRESLALLRATANDYEHAYH</sequence>
<accession>A0A1H5SZU7</accession>
<dbReference type="SUPFAM" id="SSF47413">
    <property type="entry name" value="lambda repressor-like DNA-binding domains"/>
    <property type="match status" value="1"/>
</dbReference>
<dbReference type="InterPro" id="IPR010982">
    <property type="entry name" value="Lambda_DNA-bd_dom_sf"/>
</dbReference>
<dbReference type="SMART" id="SM00530">
    <property type="entry name" value="HTH_XRE"/>
    <property type="match status" value="1"/>
</dbReference>
<keyword evidence="3" id="KW-1185">Reference proteome</keyword>
<dbReference type="InterPro" id="IPR001387">
    <property type="entry name" value="Cro/C1-type_HTH"/>
</dbReference>
<name>A0A1H5SZU7_9ACTN</name>
<evidence type="ECO:0000313" key="2">
    <source>
        <dbReference type="EMBL" id="SEF56142.1"/>
    </source>
</evidence>
<dbReference type="EMBL" id="FNVU01000001">
    <property type="protein sequence ID" value="SEF56142.1"/>
    <property type="molecule type" value="Genomic_DNA"/>
</dbReference>
<dbReference type="InterPro" id="IPR043917">
    <property type="entry name" value="DUF5753"/>
</dbReference>
<gene>
    <name evidence="2" type="ORF">SAMN05216223_101339</name>
</gene>
<organism evidence="2 3">
    <name type="scientific">Actinacidiphila yanglinensis</name>
    <dbReference type="NCBI Taxonomy" id="310779"/>
    <lineage>
        <taxon>Bacteria</taxon>
        <taxon>Bacillati</taxon>
        <taxon>Actinomycetota</taxon>
        <taxon>Actinomycetes</taxon>
        <taxon>Kitasatosporales</taxon>
        <taxon>Streptomycetaceae</taxon>
        <taxon>Actinacidiphila</taxon>
    </lineage>
</organism>
<dbReference type="Gene3D" id="1.10.260.40">
    <property type="entry name" value="lambda repressor-like DNA-binding domains"/>
    <property type="match status" value="1"/>
</dbReference>
<dbReference type="Proteomes" id="UP000236754">
    <property type="component" value="Unassembled WGS sequence"/>
</dbReference>
<feature type="domain" description="HTH cro/C1-type" evidence="1">
    <location>
        <begin position="9"/>
        <end position="62"/>
    </location>
</feature>
<dbReference type="RefSeq" id="WP_103883738.1">
    <property type="nucleotide sequence ID" value="NZ_FNVU01000001.1"/>
</dbReference>
<dbReference type="AlphaFoldDB" id="A0A1H5SZU7"/>
<dbReference type="OrthoDB" id="2897536at2"/>
<dbReference type="GO" id="GO:0003677">
    <property type="term" value="F:DNA binding"/>
    <property type="evidence" value="ECO:0007669"/>
    <property type="project" value="InterPro"/>
</dbReference>
<evidence type="ECO:0000313" key="3">
    <source>
        <dbReference type="Proteomes" id="UP000236754"/>
    </source>
</evidence>
<dbReference type="Pfam" id="PF19054">
    <property type="entry name" value="DUF5753"/>
    <property type="match status" value="1"/>
</dbReference>
<dbReference type="Pfam" id="PF13560">
    <property type="entry name" value="HTH_31"/>
    <property type="match status" value="1"/>
</dbReference>
<protein>
    <submittedName>
        <fullName evidence="2">Helix-turn-helix</fullName>
    </submittedName>
</protein>
<reference evidence="2 3" key="1">
    <citation type="submission" date="2016-10" db="EMBL/GenBank/DDBJ databases">
        <authorList>
            <person name="de Groot N.N."/>
        </authorList>
    </citation>
    <scope>NUCLEOTIDE SEQUENCE [LARGE SCALE GENOMIC DNA]</scope>
    <source>
        <strain evidence="2 3">CGMCC 4.2023</strain>
    </source>
</reference>